<keyword evidence="1" id="KW-0812">Transmembrane</keyword>
<evidence type="ECO:0000313" key="3">
    <source>
        <dbReference type="Proteomes" id="UP000769528"/>
    </source>
</evidence>
<keyword evidence="3" id="KW-1185">Reference proteome</keyword>
<feature type="transmembrane region" description="Helical" evidence="1">
    <location>
        <begin position="7"/>
        <end position="25"/>
    </location>
</feature>
<dbReference type="OrthoDB" id="5299849at2759"/>
<reference evidence="2" key="1">
    <citation type="journal article" date="2021" name="Open Biol.">
        <title>Shared evolutionary footprints suggest mitochondrial oxidative damage underlies multiple complex I losses in fungi.</title>
        <authorList>
            <person name="Schikora-Tamarit M.A."/>
            <person name="Marcet-Houben M."/>
            <person name="Nosek J."/>
            <person name="Gabaldon T."/>
        </authorList>
    </citation>
    <scope>NUCLEOTIDE SEQUENCE</scope>
    <source>
        <strain evidence="2">CBS6341</strain>
    </source>
</reference>
<proteinExistence type="predicted"/>
<sequence>MFSVSSTVAIYLRCCFLLAVVFYLFRDPKTVVDQPFMLVVYQALEIPHCEINRELDETFNLGLFFIFNLSFTDFVQLAVRNNVYFDSIVPVRLVLFFGLAFWIYSYKTANDLIFLYCFIEIWFNFFIYNSLKQERYERIKRLEKSVEAKLLEIQQSNKDHSEELQKLFPKLERTNDI</sequence>
<dbReference type="PANTHER" id="PTHR28029:SF1">
    <property type="entry name" value="PROTEIN ILM1"/>
    <property type="match status" value="1"/>
</dbReference>
<evidence type="ECO:0000313" key="2">
    <source>
        <dbReference type="EMBL" id="KAH3664399.1"/>
    </source>
</evidence>
<name>A0A9P8T3P2_9ASCO</name>
<protein>
    <submittedName>
        <fullName evidence="2">Uncharacterized protein</fullName>
    </submittedName>
</protein>
<dbReference type="EMBL" id="JAEUBF010001473">
    <property type="protein sequence ID" value="KAH3664399.1"/>
    <property type="molecule type" value="Genomic_DNA"/>
</dbReference>
<accession>A0A9P8T3P2</accession>
<reference evidence="2" key="2">
    <citation type="submission" date="2021-01" db="EMBL/GenBank/DDBJ databases">
        <authorList>
            <person name="Schikora-Tamarit M.A."/>
        </authorList>
    </citation>
    <scope>NUCLEOTIDE SEQUENCE</scope>
    <source>
        <strain evidence="2">CBS6341</strain>
    </source>
</reference>
<organism evidence="2 3">
    <name type="scientific">Wickerhamomyces mucosus</name>
    <dbReference type="NCBI Taxonomy" id="1378264"/>
    <lineage>
        <taxon>Eukaryota</taxon>
        <taxon>Fungi</taxon>
        <taxon>Dikarya</taxon>
        <taxon>Ascomycota</taxon>
        <taxon>Saccharomycotina</taxon>
        <taxon>Saccharomycetes</taxon>
        <taxon>Phaffomycetales</taxon>
        <taxon>Wickerhamomycetaceae</taxon>
        <taxon>Wickerhamomyces</taxon>
    </lineage>
</organism>
<dbReference type="AlphaFoldDB" id="A0A9P8T3P2"/>
<dbReference type="InterPro" id="IPR018815">
    <property type="entry name" value="Incr_loss_mito_DNA_1"/>
</dbReference>
<keyword evidence="1" id="KW-1133">Transmembrane helix</keyword>
<dbReference type="Pfam" id="PF10311">
    <property type="entry name" value="Ilm1"/>
    <property type="match status" value="1"/>
</dbReference>
<dbReference type="PANTHER" id="PTHR28029">
    <property type="entry name" value="PROTEIN ILM1"/>
    <property type="match status" value="1"/>
</dbReference>
<dbReference type="Proteomes" id="UP000769528">
    <property type="component" value="Unassembled WGS sequence"/>
</dbReference>
<feature type="transmembrane region" description="Helical" evidence="1">
    <location>
        <begin position="113"/>
        <end position="131"/>
    </location>
</feature>
<feature type="transmembrane region" description="Helical" evidence="1">
    <location>
        <begin position="91"/>
        <end position="107"/>
    </location>
</feature>
<comment type="caution">
    <text evidence="2">The sequence shown here is derived from an EMBL/GenBank/DDBJ whole genome shotgun (WGS) entry which is preliminary data.</text>
</comment>
<evidence type="ECO:0000256" key="1">
    <source>
        <dbReference type="SAM" id="Phobius"/>
    </source>
</evidence>
<keyword evidence="1" id="KW-0472">Membrane</keyword>
<gene>
    <name evidence="2" type="ORF">WICMUC_005784</name>
</gene>